<feature type="transmembrane region" description="Helical" evidence="7">
    <location>
        <begin position="128"/>
        <end position="145"/>
    </location>
</feature>
<accession>A0A1M6GRS3</accession>
<feature type="domain" description="4Fe-4S ferredoxin-type" evidence="8">
    <location>
        <begin position="205"/>
        <end position="234"/>
    </location>
</feature>
<gene>
    <name evidence="9" type="ORF">SAMN02745163_01365</name>
</gene>
<organism evidence="9 10">
    <name type="scientific">Clostridium cavendishii DSM 21758</name>
    <dbReference type="NCBI Taxonomy" id="1121302"/>
    <lineage>
        <taxon>Bacteria</taxon>
        <taxon>Bacillati</taxon>
        <taxon>Bacillota</taxon>
        <taxon>Clostridia</taxon>
        <taxon>Eubacteriales</taxon>
        <taxon>Clostridiaceae</taxon>
        <taxon>Clostridium</taxon>
    </lineage>
</organism>
<proteinExistence type="predicted"/>
<dbReference type="GO" id="GO:0046872">
    <property type="term" value="F:metal ion binding"/>
    <property type="evidence" value="ECO:0007669"/>
    <property type="project" value="UniProtKB-KW"/>
</dbReference>
<keyword evidence="4" id="KW-0249">Electron transport</keyword>
<feature type="transmembrane region" description="Helical" evidence="7">
    <location>
        <begin position="40"/>
        <end position="62"/>
    </location>
</feature>
<evidence type="ECO:0000256" key="3">
    <source>
        <dbReference type="ARBA" id="ARBA00022723"/>
    </source>
</evidence>
<evidence type="ECO:0000313" key="10">
    <source>
        <dbReference type="Proteomes" id="UP000184310"/>
    </source>
</evidence>
<dbReference type="PROSITE" id="PS51379">
    <property type="entry name" value="4FE4S_FER_2"/>
    <property type="match status" value="1"/>
</dbReference>
<dbReference type="Pfam" id="PF13187">
    <property type="entry name" value="Fer4_9"/>
    <property type="match status" value="1"/>
</dbReference>
<dbReference type="STRING" id="1121302.SAMN02745163_01365"/>
<keyword evidence="6" id="KW-0411">Iron-sulfur</keyword>
<dbReference type="PANTHER" id="PTHR30176:SF3">
    <property type="entry name" value="FERREDOXIN-TYPE PROTEIN NAPH"/>
    <property type="match status" value="1"/>
</dbReference>
<keyword evidence="7" id="KW-0812">Transmembrane</keyword>
<sequence>MKLRKSINFLSFILLPITLNYFAPVLIVQSSLENTFTSMHIIYGVMFLIAIFFGGVWCSYICPFGALQELIPNTTRLKRKLPNLKWVTGSIFLILIFAPLIMYGFQKISIFYHMVDTKVSVSSFHDLVRYYIIVGFISLITIGLGKRTWCRYICPMYIFNYLGIKLRSLLKLPSFKIECKSEKCTQCKRCNKSCLMGLDVADMVKHNKWNTNECIECGECLNTCKNDVFKIKFKK</sequence>
<evidence type="ECO:0000259" key="8">
    <source>
        <dbReference type="PROSITE" id="PS51379"/>
    </source>
</evidence>
<feature type="transmembrane region" description="Helical" evidence="7">
    <location>
        <begin position="7"/>
        <end position="28"/>
    </location>
</feature>
<evidence type="ECO:0000256" key="4">
    <source>
        <dbReference type="ARBA" id="ARBA00022982"/>
    </source>
</evidence>
<dbReference type="GO" id="GO:0005886">
    <property type="term" value="C:plasma membrane"/>
    <property type="evidence" value="ECO:0007669"/>
    <property type="project" value="TreeGrafter"/>
</dbReference>
<name>A0A1M6GRS3_9CLOT</name>
<feature type="transmembrane region" description="Helical" evidence="7">
    <location>
        <begin position="83"/>
        <end position="105"/>
    </location>
</feature>
<dbReference type="EMBL" id="FQZB01000006">
    <property type="protein sequence ID" value="SHJ12609.1"/>
    <property type="molecule type" value="Genomic_DNA"/>
</dbReference>
<dbReference type="InterPro" id="IPR051684">
    <property type="entry name" value="Electron_Trans/Redox"/>
</dbReference>
<keyword evidence="5" id="KW-0408">Iron</keyword>
<dbReference type="InterPro" id="IPR017896">
    <property type="entry name" value="4Fe4S_Fe-S-bd"/>
</dbReference>
<keyword evidence="7" id="KW-0472">Membrane</keyword>
<evidence type="ECO:0000256" key="2">
    <source>
        <dbReference type="ARBA" id="ARBA00022485"/>
    </source>
</evidence>
<evidence type="ECO:0000256" key="1">
    <source>
        <dbReference type="ARBA" id="ARBA00022448"/>
    </source>
</evidence>
<keyword evidence="3" id="KW-0479">Metal-binding</keyword>
<dbReference type="Pfam" id="PF12801">
    <property type="entry name" value="Fer4_5"/>
    <property type="match status" value="2"/>
</dbReference>
<dbReference type="OrthoDB" id="9806398at2"/>
<keyword evidence="7" id="KW-1133">Transmembrane helix</keyword>
<dbReference type="Proteomes" id="UP000184310">
    <property type="component" value="Unassembled WGS sequence"/>
</dbReference>
<dbReference type="SUPFAM" id="SSF54862">
    <property type="entry name" value="4Fe-4S ferredoxins"/>
    <property type="match status" value="1"/>
</dbReference>
<dbReference type="RefSeq" id="WP_072985933.1">
    <property type="nucleotide sequence ID" value="NZ_FQZB01000006.1"/>
</dbReference>
<dbReference type="PANTHER" id="PTHR30176">
    <property type="entry name" value="FERREDOXIN-TYPE PROTEIN NAPH"/>
    <property type="match status" value="1"/>
</dbReference>
<evidence type="ECO:0000256" key="5">
    <source>
        <dbReference type="ARBA" id="ARBA00023004"/>
    </source>
</evidence>
<evidence type="ECO:0000313" key="9">
    <source>
        <dbReference type="EMBL" id="SHJ12609.1"/>
    </source>
</evidence>
<dbReference type="AlphaFoldDB" id="A0A1M6GRS3"/>
<protein>
    <submittedName>
        <fullName evidence="9">4Fe-4S binding domain-containing protein</fullName>
    </submittedName>
</protein>
<evidence type="ECO:0000256" key="7">
    <source>
        <dbReference type="SAM" id="Phobius"/>
    </source>
</evidence>
<keyword evidence="10" id="KW-1185">Reference proteome</keyword>
<keyword evidence="2" id="KW-0004">4Fe-4S</keyword>
<dbReference type="GO" id="GO:0051539">
    <property type="term" value="F:4 iron, 4 sulfur cluster binding"/>
    <property type="evidence" value="ECO:0007669"/>
    <property type="project" value="UniProtKB-KW"/>
</dbReference>
<reference evidence="9 10" key="1">
    <citation type="submission" date="2016-11" db="EMBL/GenBank/DDBJ databases">
        <authorList>
            <person name="Jaros S."/>
            <person name="Januszkiewicz K."/>
            <person name="Wedrychowicz H."/>
        </authorList>
    </citation>
    <scope>NUCLEOTIDE SEQUENCE [LARGE SCALE GENOMIC DNA]</scope>
    <source>
        <strain evidence="9 10">DSM 21758</strain>
    </source>
</reference>
<evidence type="ECO:0000256" key="6">
    <source>
        <dbReference type="ARBA" id="ARBA00023014"/>
    </source>
</evidence>
<keyword evidence="1" id="KW-0813">Transport</keyword>